<evidence type="ECO:0000313" key="1">
    <source>
        <dbReference type="EMBL" id="OCT73202.1"/>
    </source>
</evidence>
<dbReference type="Proteomes" id="UP000694892">
    <property type="component" value="Chromosome 7L"/>
</dbReference>
<name>A0A974HCT6_XENLA</name>
<proteinExistence type="predicted"/>
<protein>
    <submittedName>
        <fullName evidence="1">Uncharacterized protein</fullName>
    </submittedName>
</protein>
<dbReference type="AlphaFoldDB" id="A0A974HCT6"/>
<reference evidence="2" key="1">
    <citation type="journal article" date="2016" name="Nature">
        <title>Genome evolution in the allotetraploid frog Xenopus laevis.</title>
        <authorList>
            <person name="Session A.M."/>
            <person name="Uno Y."/>
            <person name="Kwon T."/>
            <person name="Chapman J.A."/>
            <person name="Toyoda A."/>
            <person name="Takahashi S."/>
            <person name="Fukui A."/>
            <person name="Hikosaka A."/>
            <person name="Suzuki A."/>
            <person name="Kondo M."/>
            <person name="van Heeringen S.J."/>
            <person name="Quigley I."/>
            <person name="Heinz S."/>
            <person name="Ogino H."/>
            <person name="Ochi H."/>
            <person name="Hellsten U."/>
            <person name="Lyons J.B."/>
            <person name="Simakov O."/>
            <person name="Putnam N."/>
            <person name="Stites J."/>
            <person name="Kuroki Y."/>
            <person name="Tanaka T."/>
            <person name="Michiue T."/>
            <person name="Watanabe M."/>
            <person name="Bogdanovic O."/>
            <person name="Lister R."/>
            <person name="Georgiou G."/>
            <person name="Paranjpe S.S."/>
            <person name="van Kruijsbergen I."/>
            <person name="Shu S."/>
            <person name="Carlson J."/>
            <person name="Kinoshita T."/>
            <person name="Ohta Y."/>
            <person name="Mawaribuchi S."/>
            <person name="Jenkins J."/>
            <person name="Grimwood J."/>
            <person name="Schmutz J."/>
            <person name="Mitros T."/>
            <person name="Mozaffari S.V."/>
            <person name="Suzuki Y."/>
            <person name="Haramoto Y."/>
            <person name="Yamamoto T.S."/>
            <person name="Takagi C."/>
            <person name="Heald R."/>
            <person name="Miller K."/>
            <person name="Haudenschild C."/>
            <person name="Kitzman J."/>
            <person name="Nakayama T."/>
            <person name="Izutsu Y."/>
            <person name="Robert J."/>
            <person name="Fortriede J."/>
            <person name="Burns K."/>
            <person name="Lotay V."/>
            <person name="Karimi K."/>
            <person name="Yasuoka Y."/>
            <person name="Dichmann D.S."/>
            <person name="Flajnik M.F."/>
            <person name="Houston D.W."/>
            <person name="Shendure J."/>
            <person name="DuPasquier L."/>
            <person name="Vize P.D."/>
            <person name="Zorn A.M."/>
            <person name="Ito M."/>
            <person name="Marcotte E.M."/>
            <person name="Wallingford J.B."/>
            <person name="Ito Y."/>
            <person name="Asashima M."/>
            <person name="Ueno N."/>
            <person name="Matsuda Y."/>
            <person name="Veenstra G.J."/>
            <person name="Fujiyama A."/>
            <person name="Harland R.M."/>
            <person name="Taira M."/>
            <person name="Rokhsar D.S."/>
        </authorList>
    </citation>
    <scope>NUCLEOTIDE SEQUENCE [LARGE SCALE GENOMIC DNA]</scope>
    <source>
        <strain evidence="2">J</strain>
    </source>
</reference>
<gene>
    <name evidence="1" type="ORF">XELAEV_18036181mg</name>
</gene>
<dbReference type="EMBL" id="CM004478">
    <property type="protein sequence ID" value="OCT73202.1"/>
    <property type="molecule type" value="Genomic_DNA"/>
</dbReference>
<organism evidence="1 2">
    <name type="scientific">Xenopus laevis</name>
    <name type="common">African clawed frog</name>
    <dbReference type="NCBI Taxonomy" id="8355"/>
    <lineage>
        <taxon>Eukaryota</taxon>
        <taxon>Metazoa</taxon>
        <taxon>Chordata</taxon>
        <taxon>Craniata</taxon>
        <taxon>Vertebrata</taxon>
        <taxon>Euteleostomi</taxon>
        <taxon>Amphibia</taxon>
        <taxon>Batrachia</taxon>
        <taxon>Anura</taxon>
        <taxon>Pipoidea</taxon>
        <taxon>Pipidae</taxon>
        <taxon>Xenopodinae</taxon>
        <taxon>Xenopus</taxon>
        <taxon>Xenopus</taxon>
    </lineage>
</organism>
<accession>A0A974HCT6</accession>
<evidence type="ECO:0000313" key="2">
    <source>
        <dbReference type="Proteomes" id="UP000694892"/>
    </source>
</evidence>
<sequence length="94" mass="10865">MCCKNKGPVQCKIIRTTRRRGLVGEFDFHFKNQQSCECVGPSSDPLKCSSSAGLYDYGAAHTTIHYHYYLFFTWGEQPPIIKILWDYINASFFM</sequence>